<protein>
    <recommendedName>
        <fullName evidence="3">Guanylate cyclase domain-containing protein</fullName>
    </recommendedName>
</protein>
<dbReference type="InterPro" id="IPR029787">
    <property type="entry name" value="Nucleotide_cyclase"/>
</dbReference>
<dbReference type="EMBL" id="FOVH01000004">
    <property type="protein sequence ID" value="SFO18846.1"/>
    <property type="molecule type" value="Genomic_DNA"/>
</dbReference>
<evidence type="ECO:0008006" key="3">
    <source>
        <dbReference type="Google" id="ProtNLM"/>
    </source>
</evidence>
<sequence>MPPHNPSFHQWQPRHRNCFFLDISRFTGTDEAAQAHRRATVQNMVEHTARDLDIRWRPGLHSDRGDGLALVTKCGIEVLVHDLPWRLGGAVRRHNQTVAPDLQVRLRMAVDAGFLVRDHTGYSGDALNRAARLLDAPEFKIAMRDQGAEFAVIISAELYEAIQGFHLLDDRKIGKVQVDVKETHTTAWMWTP</sequence>
<keyword evidence="2" id="KW-1185">Reference proteome</keyword>
<accession>A0A1I5F5F2</accession>
<reference evidence="1 2" key="1">
    <citation type="submission" date="2016-10" db="EMBL/GenBank/DDBJ databases">
        <authorList>
            <person name="de Groot N.N."/>
        </authorList>
    </citation>
    <scope>NUCLEOTIDE SEQUENCE [LARGE SCALE GENOMIC DNA]</scope>
    <source>
        <strain evidence="1 2">DSM 43067</strain>
    </source>
</reference>
<dbReference type="InParanoid" id="A0A1I5F5F2"/>
<dbReference type="SUPFAM" id="SSF55073">
    <property type="entry name" value="Nucleotide cyclase"/>
    <property type="match status" value="1"/>
</dbReference>
<gene>
    <name evidence="1" type="ORF">SAMN04489713_104432</name>
</gene>
<evidence type="ECO:0000313" key="1">
    <source>
        <dbReference type="EMBL" id="SFO18846.1"/>
    </source>
</evidence>
<organism evidence="1 2">
    <name type="scientific">Actinomadura madurae</name>
    <dbReference type="NCBI Taxonomy" id="1993"/>
    <lineage>
        <taxon>Bacteria</taxon>
        <taxon>Bacillati</taxon>
        <taxon>Actinomycetota</taxon>
        <taxon>Actinomycetes</taxon>
        <taxon>Streptosporangiales</taxon>
        <taxon>Thermomonosporaceae</taxon>
        <taxon>Actinomadura</taxon>
    </lineage>
</organism>
<dbReference type="AlphaFoldDB" id="A0A1I5F5F2"/>
<evidence type="ECO:0000313" key="2">
    <source>
        <dbReference type="Proteomes" id="UP000183413"/>
    </source>
</evidence>
<dbReference type="Gene3D" id="3.30.70.1230">
    <property type="entry name" value="Nucleotide cyclase"/>
    <property type="match status" value="1"/>
</dbReference>
<name>A0A1I5F5F2_9ACTN</name>
<dbReference type="Proteomes" id="UP000183413">
    <property type="component" value="Unassembled WGS sequence"/>
</dbReference>
<dbReference type="eggNOG" id="COG3903">
    <property type="taxonomic scope" value="Bacteria"/>
</dbReference>
<proteinExistence type="predicted"/>